<dbReference type="GO" id="GO:0003700">
    <property type="term" value="F:DNA-binding transcription factor activity"/>
    <property type="evidence" value="ECO:0007669"/>
    <property type="project" value="InterPro"/>
</dbReference>
<dbReference type="AlphaFoldDB" id="A0AAJ1X3W4"/>
<evidence type="ECO:0000313" key="2">
    <source>
        <dbReference type="EMBL" id="MDQ2092494.1"/>
    </source>
</evidence>
<comment type="caution">
    <text evidence="2">The sequence shown here is derived from an EMBL/GenBank/DDBJ whole genome shotgun (WGS) entry which is preliminary data.</text>
</comment>
<protein>
    <submittedName>
        <fullName evidence="2">Helix-turn-helix domain-containing protein</fullName>
    </submittedName>
</protein>
<dbReference type="InterPro" id="IPR036388">
    <property type="entry name" value="WH-like_DNA-bd_sf"/>
</dbReference>
<dbReference type="EMBL" id="JANFFA010000001">
    <property type="protein sequence ID" value="MDQ2092494.1"/>
    <property type="molecule type" value="Genomic_DNA"/>
</dbReference>
<evidence type="ECO:0000313" key="3">
    <source>
        <dbReference type="Proteomes" id="UP001227162"/>
    </source>
</evidence>
<dbReference type="Proteomes" id="UP001227162">
    <property type="component" value="Unassembled WGS sequence"/>
</dbReference>
<organism evidence="2 3">
    <name type="scientific">Rhodalgimonas zhirmunskyi</name>
    <dbReference type="NCBI Taxonomy" id="2964767"/>
    <lineage>
        <taxon>Bacteria</taxon>
        <taxon>Pseudomonadati</taxon>
        <taxon>Pseudomonadota</taxon>
        <taxon>Alphaproteobacteria</taxon>
        <taxon>Rhodobacterales</taxon>
        <taxon>Roseobacteraceae</taxon>
        <taxon>Rhodalgimonas</taxon>
    </lineage>
</organism>
<name>A0AAJ1X3W4_9RHOB</name>
<dbReference type="SMART" id="SM00418">
    <property type="entry name" value="HTH_ARSR"/>
    <property type="match status" value="1"/>
</dbReference>
<proteinExistence type="predicted"/>
<accession>A0AAJ1X3W4</accession>
<keyword evidence="3" id="KW-1185">Reference proteome</keyword>
<sequence>MTIEKNVENFSIDDIPKVYYLNSAEQLKALAEPLRYRMCMLLNKPMTCAGLARRLKIARPKAHYHLKKLQSVDLVKPYSEEMFNGILEKYYVIAGRVLDFSQLVPKTGATVPEDVSVESVSAISDYLASMLHVARENVMAASQSYALGKGFFFDADIVLTQEQFQMVKAKMYEIREEVVALSLKNSGENVRSEDLLSFHLSSNISLKTETNDDDD</sequence>
<dbReference type="InterPro" id="IPR001845">
    <property type="entry name" value="HTH_ArsR_DNA-bd_dom"/>
</dbReference>
<reference evidence="2" key="1">
    <citation type="submission" date="2022-07" db="EMBL/GenBank/DDBJ databases">
        <authorList>
            <person name="Otstavnykh N."/>
            <person name="Isaeva M."/>
            <person name="Bystritskaya E."/>
        </authorList>
    </citation>
    <scope>NUCLEOTIDE SEQUENCE</scope>
    <source>
        <strain evidence="2">10Alg 79</strain>
    </source>
</reference>
<dbReference type="RefSeq" id="WP_317624120.1">
    <property type="nucleotide sequence ID" value="NZ_JANFFA010000001.1"/>
</dbReference>
<dbReference type="Pfam" id="PF12840">
    <property type="entry name" value="HTH_20"/>
    <property type="match status" value="1"/>
</dbReference>
<gene>
    <name evidence="2" type="ORF">NOI20_00045</name>
</gene>
<dbReference type="InterPro" id="IPR036390">
    <property type="entry name" value="WH_DNA-bd_sf"/>
</dbReference>
<reference evidence="2" key="2">
    <citation type="submission" date="2023-04" db="EMBL/GenBank/DDBJ databases">
        <title>'Rhodoalgimonas zhirmunskyi' gen. nov., isolated from a red alga.</title>
        <authorList>
            <person name="Nedashkovskaya O.I."/>
            <person name="Otstavnykh N.Y."/>
            <person name="Bystritskaya E.P."/>
            <person name="Balabanova L.A."/>
            <person name="Isaeva M.P."/>
        </authorList>
    </citation>
    <scope>NUCLEOTIDE SEQUENCE</scope>
    <source>
        <strain evidence="2">10Alg 79</strain>
    </source>
</reference>
<dbReference type="CDD" id="cd00090">
    <property type="entry name" value="HTH_ARSR"/>
    <property type="match status" value="1"/>
</dbReference>
<feature type="domain" description="HTH arsR-type" evidence="1">
    <location>
        <begin position="25"/>
        <end position="106"/>
    </location>
</feature>
<dbReference type="SUPFAM" id="SSF46785">
    <property type="entry name" value="Winged helix' DNA-binding domain"/>
    <property type="match status" value="1"/>
</dbReference>
<evidence type="ECO:0000259" key="1">
    <source>
        <dbReference type="SMART" id="SM00418"/>
    </source>
</evidence>
<dbReference type="InterPro" id="IPR011991">
    <property type="entry name" value="ArsR-like_HTH"/>
</dbReference>
<dbReference type="Gene3D" id="1.10.10.10">
    <property type="entry name" value="Winged helix-like DNA-binding domain superfamily/Winged helix DNA-binding domain"/>
    <property type="match status" value="1"/>
</dbReference>